<evidence type="ECO:0000256" key="1">
    <source>
        <dbReference type="SAM" id="Phobius"/>
    </source>
</evidence>
<feature type="transmembrane region" description="Helical" evidence="1">
    <location>
        <begin position="126"/>
        <end position="146"/>
    </location>
</feature>
<evidence type="ECO:0000313" key="3">
    <source>
        <dbReference type="Proteomes" id="UP001059597"/>
    </source>
</evidence>
<keyword evidence="1" id="KW-1133">Transmembrane helix</keyword>
<keyword evidence="3" id="KW-1185">Reference proteome</keyword>
<keyword evidence="1" id="KW-0472">Membrane</keyword>
<evidence type="ECO:0000313" key="2">
    <source>
        <dbReference type="EMBL" id="BDM67189.1"/>
    </source>
</evidence>
<gene>
    <name evidence="2" type="ORF">HEK616_06760</name>
</gene>
<protein>
    <recommendedName>
        <fullName evidence="4">DUF4395 domain-containing protein</fullName>
    </recommendedName>
</protein>
<reference evidence="2" key="1">
    <citation type="submission" date="2022-06" db="EMBL/GenBank/DDBJ databases">
        <title>Complete genome sequence of Streptomyces nigrescens HEK616.</title>
        <authorList>
            <person name="Asamizu S."/>
            <person name="Onaka H."/>
        </authorList>
    </citation>
    <scope>NUCLEOTIDE SEQUENCE</scope>
    <source>
        <strain evidence="2">HEK616</strain>
    </source>
</reference>
<organism evidence="2 3">
    <name type="scientific">Streptomyces nigrescens</name>
    <dbReference type="NCBI Taxonomy" id="1920"/>
    <lineage>
        <taxon>Bacteria</taxon>
        <taxon>Bacillati</taxon>
        <taxon>Actinomycetota</taxon>
        <taxon>Actinomycetes</taxon>
        <taxon>Kitasatosporales</taxon>
        <taxon>Streptomycetaceae</taxon>
        <taxon>Streptomyces</taxon>
    </lineage>
</organism>
<proteinExistence type="predicted"/>
<name>A0ABN6QRS2_STRNI</name>
<accession>A0ABN6QRS2</accession>
<dbReference type="EMBL" id="AP026073">
    <property type="protein sequence ID" value="BDM67189.1"/>
    <property type="molecule type" value="Genomic_DNA"/>
</dbReference>
<keyword evidence="1" id="KW-0812">Transmembrane</keyword>
<feature type="transmembrane region" description="Helical" evidence="1">
    <location>
        <begin position="99"/>
        <end position="120"/>
    </location>
</feature>
<feature type="transmembrane region" description="Helical" evidence="1">
    <location>
        <begin position="51"/>
        <end position="78"/>
    </location>
</feature>
<sequence>MLSVMETNSDNSGHLTPDSARTALDSVAASQARAATRSAAPWWYHFGLGAALALTFLAISMRMAAWACPVLVVVALGLDQAVRRSTGVSYERFTATPGAIKIFGGYVLALVLLAAAGMYLEWGAGVHWAIAVAGGVIGVLTVTSGYRIDAAARRDIQAGR</sequence>
<evidence type="ECO:0008006" key="4">
    <source>
        <dbReference type="Google" id="ProtNLM"/>
    </source>
</evidence>
<dbReference type="Proteomes" id="UP001059597">
    <property type="component" value="Chromosome"/>
</dbReference>